<reference evidence="1 2" key="1">
    <citation type="journal article" date="2022" name="Int. J. Syst. Evol. Microbiol.">
        <title>Pseudomonas aegrilactucae sp. nov. and Pseudomonas morbosilactucae sp. nov., pathogens causing bacterial rot of lettuce in Japan.</title>
        <authorList>
            <person name="Sawada H."/>
            <person name="Fujikawa T."/>
            <person name="Satou M."/>
        </authorList>
    </citation>
    <scope>NUCLEOTIDE SEQUENCE [LARGE SCALE GENOMIC DNA]</scope>
    <source>
        <strain evidence="1 2">MAFF 302030</strain>
    </source>
</reference>
<sequence>MELLERDLADWEPLALEWHQGYGFVQGELLGDAQARDTYILLNPEGKAPQVVAEEAAAGGFWPTPLIPGEPVWRHRRNRHLLADARCVFYCQPHYDGRYGFQALLALPFQFREPLHSLLHGYWRDRLTLYFFTDYEVRAMQDVQHEAFALLEQDLTEGVVPAPLYTDGVGLFLYGRRVANAGDQVRATNCRAYQVVNGQVCRGFKPLHQKDGSPLPIANPEGFHQVAGRWFSDGQSIIVQAQQGSSVSYEYFYRIDDVDLASFTVLNERYAKDARRAYYITGRTLRNVGEFRLVKEQYPQFDAGGRVVASTESDDRYFAVDEQYVYAAGTRLRGAHGPSFRSLGFNHYCDQQRAYLGKQLLELEVDSLVVAKLYRGEGEYAPVLVGDRHGPLNAGGVLNNAMFEQWAPYFAAHPEREDYWWHRMQAQREQPEAEEDPASLRDIGQGFSLGRSVYFQGNKIEGLDAASFRLLNESLCGDANGLYRIDYYSRANMAAERFSAQPVEHFRFLDEVYITDGKAVFKHWIHYHLPELLRKADLATFETFGHGWARDASAVYCYGEIKKHLNPATTRFLGSYAFSPELMSWAGKPLDVEFTMDEVSVPHPEFLQLGTRKLFCGRRPQSAKRIDLPTLEFLDAKFARDKRTFYRYERDVGLTETSEDEYRQALAKAGETLKK</sequence>
<dbReference type="Proteomes" id="UP001155059">
    <property type="component" value="Unassembled WGS sequence"/>
</dbReference>
<dbReference type="RefSeq" id="WP_268265290.1">
    <property type="nucleotide sequence ID" value="NZ_JALQCW010000026.1"/>
</dbReference>
<dbReference type="AlphaFoldDB" id="A0A9X1YV09"/>
<gene>
    <name evidence="1" type="ORF">M1B34_12350</name>
</gene>
<comment type="caution">
    <text evidence="1">The sequence shown here is derived from an EMBL/GenBank/DDBJ whole genome shotgun (WGS) entry which is preliminary data.</text>
</comment>
<name>A0A9X1YV09_9PSED</name>
<organism evidence="1 2">
    <name type="scientific">Pseudomonas morbosilactucae</name>
    <dbReference type="NCBI Taxonomy" id="2938197"/>
    <lineage>
        <taxon>Bacteria</taxon>
        <taxon>Pseudomonadati</taxon>
        <taxon>Pseudomonadota</taxon>
        <taxon>Gammaproteobacteria</taxon>
        <taxon>Pseudomonadales</taxon>
        <taxon>Pseudomonadaceae</taxon>
        <taxon>Pseudomonas</taxon>
    </lineage>
</organism>
<evidence type="ECO:0000313" key="2">
    <source>
        <dbReference type="Proteomes" id="UP001155059"/>
    </source>
</evidence>
<reference evidence="1 2" key="2">
    <citation type="journal article" date="2023" name="Plant Pathol.">
        <title>Dismantling and reorganizing Pseudomonas marginalis sensu#lato.</title>
        <authorList>
            <person name="Sawada H."/>
            <person name="Fujikawa T."/>
            <person name="Satou M."/>
        </authorList>
    </citation>
    <scope>NUCLEOTIDE SEQUENCE [LARGE SCALE GENOMIC DNA]</scope>
    <source>
        <strain evidence="1 2">MAFF 302030</strain>
    </source>
</reference>
<protein>
    <submittedName>
        <fullName evidence="1">DKNYY domain-containing protein</fullName>
    </submittedName>
</protein>
<proteinExistence type="predicted"/>
<accession>A0A9X1YV09</accession>
<dbReference type="EMBL" id="JALQCW010000026">
    <property type="protein sequence ID" value="MCK9798496.1"/>
    <property type="molecule type" value="Genomic_DNA"/>
</dbReference>
<evidence type="ECO:0000313" key="1">
    <source>
        <dbReference type="EMBL" id="MCK9798496.1"/>
    </source>
</evidence>